<reference evidence="1 2" key="1">
    <citation type="submission" date="2017-06" db="EMBL/GenBank/DDBJ databases">
        <title>Genome of Fusarium nygamai isolate CS10214.</title>
        <authorList>
            <person name="Gardiner D.M."/>
            <person name="Obanor F."/>
            <person name="Kazan K."/>
        </authorList>
    </citation>
    <scope>NUCLEOTIDE SEQUENCE [LARGE SCALE GENOMIC DNA]</scope>
    <source>
        <strain evidence="1 2">CS10214</strain>
    </source>
</reference>
<comment type="caution">
    <text evidence="1">The sequence shown here is derived from an EMBL/GenBank/DDBJ whole genome shotgun (WGS) entry which is preliminary data.</text>
</comment>
<dbReference type="Proteomes" id="UP000236664">
    <property type="component" value="Unassembled WGS sequence"/>
</dbReference>
<evidence type="ECO:0008006" key="3">
    <source>
        <dbReference type="Google" id="ProtNLM"/>
    </source>
</evidence>
<dbReference type="Gene3D" id="3.40.50.300">
    <property type="entry name" value="P-loop containing nucleotide triphosphate hydrolases"/>
    <property type="match status" value="1"/>
</dbReference>
<dbReference type="AlphaFoldDB" id="A0A2K0WJV3"/>
<organism evidence="1 2">
    <name type="scientific">Gibberella nygamai</name>
    <name type="common">Bean root rot disease fungus</name>
    <name type="synonym">Fusarium nygamai</name>
    <dbReference type="NCBI Taxonomy" id="42673"/>
    <lineage>
        <taxon>Eukaryota</taxon>
        <taxon>Fungi</taxon>
        <taxon>Dikarya</taxon>
        <taxon>Ascomycota</taxon>
        <taxon>Pezizomycotina</taxon>
        <taxon>Sordariomycetes</taxon>
        <taxon>Hypocreomycetidae</taxon>
        <taxon>Hypocreales</taxon>
        <taxon>Nectriaceae</taxon>
        <taxon>Fusarium</taxon>
        <taxon>Fusarium fujikuroi species complex</taxon>
    </lineage>
</organism>
<accession>A0A2K0WJV3</accession>
<keyword evidence="2" id="KW-1185">Reference proteome</keyword>
<dbReference type="STRING" id="42673.A0A2K0WJV3"/>
<dbReference type="InterPro" id="IPR027417">
    <property type="entry name" value="P-loop_NTPase"/>
</dbReference>
<dbReference type="OrthoDB" id="5096448at2759"/>
<dbReference type="EMBL" id="MTQA01000057">
    <property type="protein sequence ID" value="PNP82551.1"/>
    <property type="molecule type" value="Genomic_DNA"/>
</dbReference>
<sequence length="149" mass="16666">MGLTSHRLFWVQTTLSEYAKRLARENPAEWNDKVALMRTHARKLLIYAASLTAVVGCTPVAFGQIKNHTGLEYNFIVLDEAAGMPESLSLIPMAKCPEASFPFVGDNKQFGPVATTLDRKDWQSFFGPQRTTSLFERIEKSGALLFIAR</sequence>
<evidence type="ECO:0000313" key="2">
    <source>
        <dbReference type="Proteomes" id="UP000236664"/>
    </source>
</evidence>
<gene>
    <name evidence="1" type="ORF">FNYG_04260</name>
</gene>
<name>A0A2K0WJV3_GIBNY</name>
<evidence type="ECO:0000313" key="1">
    <source>
        <dbReference type="EMBL" id="PNP82551.1"/>
    </source>
</evidence>
<protein>
    <recommendedName>
        <fullName evidence="3">DNA2/NAM7 helicase helicase domain-containing protein</fullName>
    </recommendedName>
</protein>
<proteinExistence type="predicted"/>